<name>A0A4Y9T4J0_9BURK</name>
<keyword evidence="2" id="KW-1185">Reference proteome</keyword>
<evidence type="ECO:0000313" key="1">
    <source>
        <dbReference type="EMBL" id="TFW35571.1"/>
    </source>
</evidence>
<evidence type="ECO:0000313" key="2">
    <source>
        <dbReference type="Proteomes" id="UP000297258"/>
    </source>
</evidence>
<organism evidence="1 2">
    <name type="scientific">Massilia horti</name>
    <dbReference type="NCBI Taxonomy" id="2562153"/>
    <lineage>
        <taxon>Bacteria</taxon>
        <taxon>Pseudomonadati</taxon>
        <taxon>Pseudomonadota</taxon>
        <taxon>Betaproteobacteria</taxon>
        <taxon>Burkholderiales</taxon>
        <taxon>Oxalobacteraceae</taxon>
        <taxon>Telluria group</taxon>
        <taxon>Massilia</taxon>
    </lineage>
</organism>
<reference evidence="1 2" key="1">
    <citation type="submission" date="2019-03" db="EMBL/GenBank/DDBJ databases">
        <title>Draft genome of Massilia hortus sp. nov., a novel bacterial species of the Oxalobacteraceae family.</title>
        <authorList>
            <person name="Peta V."/>
            <person name="Raths R."/>
            <person name="Bucking H."/>
        </authorList>
    </citation>
    <scope>NUCLEOTIDE SEQUENCE [LARGE SCALE GENOMIC DNA]</scope>
    <source>
        <strain evidence="1 2">ONC3</strain>
    </source>
</reference>
<gene>
    <name evidence="1" type="ORF">E4O92_01915</name>
</gene>
<protein>
    <submittedName>
        <fullName evidence="1">Uncharacterized protein</fullName>
    </submittedName>
</protein>
<dbReference type="AlphaFoldDB" id="A0A4Y9T4J0"/>
<accession>A0A4Y9T4J0</accession>
<sequence length="212" mass="23140">MFPTKRLQKITFSVLGLAASAAFYTHDVVAGTIQAPDRPALHRTNINHSDPEHAYALVSNGTSVSGNSADWKDIEAARRKLSGDFLWFRDGGKAYVVQDPQVLAKAKAAWAPLDRLSAQMDGYSQQMDKQGKVMDALGKEMASASGQMQFASMEEIGRRMKEAGKPMNALGKQMGELGKQMKEESRAADMVVRDLIRDVLEKGLAKPAPMQG</sequence>
<comment type="caution">
    <text evidence="1">The sequence shown here is derived from an EMBL/GenBank/DDBJ whole genome shotgun (WGS) entry which is preliminary data.</text>
</comment>
<dbReference type="Proteomes" id="UP000297258">
    <property type="component" value="Unassembled WGS sequence"/>
</dbReference>
<dbReference type="OrthoDB" id="15218at2"/>
<proteinExistence type="predicted"/>
<dbReference type="EMBL" id="SPUM01000009">
    <property type="protein sequence ID" value="TFW35571.1"/>
    <property type="molecule type" value="Genomic_DNA"/>
</dbReference>
<dbReference type="RefSeq" id="WP_135188056.1">
    <property type="nucleotide sequence ID" value="NZ_SPUM01000009.1"/>
</dbReference>